<evidence type="ECO:0000256" key="1">
    <source>
        <dbReference type="SAM" id="Phobius"/>
    </source>
</evidence>
<dbReference type="InterPro" id="IPR049790">
    <property type="entry name" value="Rv3655c/TadE"/>
</dbReference>
<dbReference type="InterPro" id="IPR012495">
    <property type="entry name" value="TadE-like_dom"/>
</dbReference>
<keyword evidence="4" id="KW-1185">Reference proteome</keyword>
<keyword evidence="1" id="KW-0812">Transmembrane</keyword>
<dbReference type="EMBL" id="QQXL01000001">
    <property type="protein sequence ID" value="RKW71330.1"/>
    <property type="molecule type" value="Genomic_DNA"/>
</dbReference>
<dbReference type="AlphaFoldDB" id="A0A496PLE0"/>
<comment type="caution">
    <text evidence="3">The sequence shown here is derived from an EMBL/GenBank/DDBJ whole genome shotgun (WGS) entry which is preliminary data.</text>
</comment>
<sequence length="127" mass="13074">MTGQRRQENQSERDSGSVTAETAVLLPVVLLILLAIAGVSVVGSAQVRVQQAAGVIAREQARGVDVSDQVQRLAGDGASVSVARDGGWARVTVTRSVPLWQAIGPGIEVSAEAESRVEKQATAEGGG</sequence>
<evidence type="ECO:0000313" key="3">
    <source>
        <dbReference type="EMBL" id="RKW71330.1"/>
    </source>
</evidence>
<keyword evidence="1" id="KW-1133">Transmembrane helix</keyword>
<accession>A0A496PLE0</accession>
<name>A0A496PLE0_9MICC</name>
<organism evidence="3 4">
    <name type="scientific">Galactobacter caseinivorans</name>
    <dbReference type="NCBI Taxonomy" id="2676123"/>
    <lineage>
        <taxon>Bacteria</taxon>
        <taxon>Bacillati</taxon>
        <taxon>Actinomycetota</taxon>
        <taxon>Actinomycetes</taxon>
        <taxon>Micrococcales</taxon>
        <taxon>Micrococcaceae</taxon>
        <taxon>Galactobacter</taxon>
    </lineage>
</organism>
<gene>
    <name evidence="3" type="ORF">DWQ67_00225</name>
</gene>
<feature type="domain" description="TadE-like" evidence="2">
    <location>
        <begin position="16"/>
        <end position="58"/>
    </location>
</feature>
<dbReference type="Proteomes" id="UP000273119">
    <property type="component" value="Unassembled WGS sequence"/>
</dbReference>
<proteinExistence type="predicted"/>
<feature type="transmembrane region" description="Helical" evidence="1">
    <location>
        <begin position="23"/>
        <end position="42"/>
    </location>
</feature>
<keyword evidence="1" id="KW-0472">Membrane</keyword>
<dbReference type="Pfam" id="PF07811">
    <property type="entry name" value="TadE"/>
    <property type="match status" value="1"/>
</dbReference>
<evidence type="ECO:0000259" key="2">
    <source>
        <dbReference type="Pfam" id="PF07811"/>
    </source>
</evidence>
<protein>
    <submittedName>
        <fullName evidence="3">Pilus assembly protein TadE</fullName>
    </submittedName>
</protein>
<reference evidence="3 4" key="1">
    <citation type="submission" date="2018-07" db="EMBL/GenBank/DDBJ databases">
        <title>Arthrobacter sp. nov., isolated from raw cow's milk with high bacterial count.</title>
        <authorList>
            <person name="Hahne J."/>
            <person name="Isele D."/>
            <person name="Lipski A."/>
        </authorList>
    </citation>
    <scope>NUCLEOTIDE SEQUENCE [LARGE SCALE GENOMIC DNA]</scope>
    <source>
        <strain evidence="3 4">JZ R-183</strain>
    </source>
</reference>
<dbReference type="NCBIfam" id="NF041390">
    <property type="entry name" value="TadE_Rv3655c"/>
    <property type="match status" value="1"/>
</dbReference>
<evidence type="ECO:0000313" key="4">
    <source>
        <dbReference type="Proteomes" id="UP000273119"/>
    </source>
</evidence>
<dbReference type="RefSeq" id="WP_121483594.1">
    <property type="nucleotide sequence ID" value="NZ_QQXL01000001.1"/>
</dbReference>